<feature type="transmembrane region" description="Helical" evidence="8">
    <location>
        <begin position="190"/>
        <end position="212"/>
    </location>
</feature>
<organism evidence="9 10">
    <name type="scientific">Candidatus Scatousia excrementipullorum</name>
    <dbReference type="NCBI Taxonomy" id="2840936"/>
    <lineage>
        <taxon>Bacteria</taxon>
        <taxon>Candidatus Scatousia</taxon>
    </lineage>
</organism>
<name>A0A9D9DQT2_9BACT</name>
<evidence type="ECO:0000313" key="10">
    <source>
        <dbReference type="Proteomes" id="UP000823632"/>
    </source>
</evidence>
<evidence type="ECO:0000256" key="6">
    <source>
        <dbReference type="ARBA" id="ARBA00022989"/>
    </source>
</evidence>
<feature type="transmembrane region" description="Helical" evidence="8">
    <location>
        <begin position="251"/>
        <end position="274"/>
    </location>
</feature>
<feature type="transmembrane region" description="Helical" evidence="8">
    <location>
        <begin position="99"/>
        <end position="116"/>
    </location>
</feature>
<keyword evidence="7 8" id="KW-0472">Membrane</keyword>
<dbReference type="InterPro" id="IPR050297">
    <property type="entry name" value="LipidA_mod_glycosyltrf_83"/>
</dbReference>
<evidence type="ECO:0000256" key="4">
    <source>
        <dbReference type="ARBA" id="ARBA00022679"/>
    </source>
</evidence>
<dbReference type="GO" id="GO:0005886">
    <property type="term" value="C:plasma membrane"/>
    <property type="evidence" value="ECO:0007669"/>
    <property type="project" value="UniProtKB-SubCell"/>
</dbReference>
<feature type="transmembrane region" description="Helical" evidence="8">
    <location>
        <begin position="123"/>
        <end position="139"/>
    </location>
</feature>
<evidence type="ECO:0000256" key="1">
    <source>
        <dbReference type="ARBA" id="ARBA00004651"/>
    </source>
</evidence>
<keyword evidence="4" id="KW-0808">Transferase</keyword>
<sequence>MGIILITVAGLILRLICIDKAEGLWNDEYVSWVIASQPFTKGFMEGILSQCHMPFYYLYLKCFMKFFGQSDLLLRLTSVFAGVLSIIAMYFTGLVKDKKTALIASGFTAISGFLIYYSQEVRIYSVLFLFSTLSLMYTLKTVKNPSKTNIAGLVLSDFLILFTHTIGFVYVFFNLLYVSIALFKQFKKGIIALWSSMAILGLILSPFVIKILSTQSFSQWWGSFSVSKIGFLFTDYFSPYLTNLVNAPDKFFYQVSLGFILFCLIPAIIALIWLVKSMINEIQNRYLFGICICVILTLTIAALCGKLVFITKYSMEIYPILIFMIAYGAGSFNNKILKYSLIIIYSILMVGYNFISPVAAPRIKRAQGHKIVADLIEHAKLNKGDYIILQYYPKSRFEKYVNFSDYNVISIDKGNFPEYLSAN</sequence>
<reference evidence="9" key="2">
    <citation type="journal article" date="2021" name="PeerJ">
        <title>Extensive microbial diversity within the chicken gut microbiome revealed by metagenomics and culture.</title>
        <authorList>
            <person name="Gilroy R."/>
            <person name="Ravi A."/>
            <person name="Getino M."/>
            <person name="Pursley I."/>
            <person name="Horton D.L."/>
            <person name="Alikhan N.F."/>
            <person name="Baker D."/>
            <person name="Gharbi K."/>
            <person name="Hall N."/>
            <person name="Watson M."/>
            <person name="Adriaenssens E.M."/>
            <person name="Foster-Nyarko E."/>
            <person name="Jarju S."/>
            <person name="Secka A."/>
            <person name="Antonio M."/>
            <person name="Oren A."/>
            <person name="Chaudhuri R.R."/>
            <person name="La Ragione R."/>
            <person name="Hildebrand F."/>
            <person name="Pallen M.J."/>
        </authorList>
    </citation>
    <scope>NUCLEOTIDE SEQUENCE</scope>
    <source>
        <strain evidence="9">10192</strain>
    </source>
</reference>
<feature type="non-terminal residue" evidence="9">
    <location>
        <position position="423"/>
    </location>
</feature>
<reference evidence="9" key="1">
    <citation type="submission" date="2020-10" db="EMBL/GenBank/DDBJ databases">
        <authorList>
            <person name="Gilroy R."/>
        </authorList>
    </citation>
    <scope>NUCLEOTIDE SEQUENCE</scope>
    <source>
        <strain evidence="9">10192</strain>
    </source>
</reference>
<evidence type="ECO:0000256" key="2">
    <source>
        <dbReference type="ARBA" id="ARBA00022475"/>
    </source>
</evidence>
<feature type="transmembrane region" description="Helical" evidence="8">
    <location>
        <begin position="315"/>
        <end position="332"/>
    </location>
</feature>
<dbReference type="GO" id="GO:0009103">
    <property type="term" value="P:lipopolysaccharide biosynthetic process"/>
    <property type="evidence" value="ECO:0007669"/>
    <property type="project" value="UniProtKB-ARBA"/>
</dbReference>
<evidence type="ECO:0000256" key="8">
    <source>
        <dbReference type="SAM" id="Phobius"/>
    </source>
</evidence>
<proteinExistence type="predicted"/>
<evidence type="ECO:0000313" key="9">
    <source>
        <dbReference type="EMBL" id="MBO8431145.1"/>
    </source>
</evidence>
<gene>
    <name evidence="9" type="ORF">IAC76_07125</name>
</gene>
<comment type="subcellular location">
    <subcellularLocation>
        <location evidence="1">Cell membrane</location>
        <topology evidence="1">Multi-pass membrane protein</topology>
    </subcellularLocation>
</comment>
<dbReference type="PANTHER" id="PTHR33908">
    <property type="entry name" value="MANNOSYLTRANSFERASE YKCB-RELATED"/>
    <property type="match status" value="1"/>
</dbReference>
<accession>A0A9D9DQT2</accession>
<feature type="transmembrane region" description="Helical" evidence="8">
    <location>
        <begin position="159"/>
        <end position="183"/>
    </location>
</feature>
<dbReference type="GO" id="GO:0016763">
    <property type="term" value="F:pentosyltransferase activity"/>
    <property type="evidence" value="ECO:0007669"/>
    <property type="project" value="TreeGrafter"/>
</dbReference>
<comment type="caution">
    <text evidence="9">The sequence shown here is derived from an EMBL/GenBank/DDBJ whole genome shotgun (WGS) entry which is preliminary data.</text>
</comment>
<feature type="transmembrane region" description="Helical" evidence="8">
    <location>
        <begin position="339"/>
        <end position="355"/>
    </location>
</feature>
<keyword evidence="5 8" id="KW-0812">Transmembrane</keyword>
<dbReference type="Proteomes" id="UP000823632">
    <property type="component" value="Unassembled WGS sequence"/>
</dbReference>
<dbReference type="EMBL" id="JADIND010000156">
    <property type="protein sequence ID" value="MBO8431145.1"/>
    <property type="molecule type" value="Genomic_DNA"/>
</dbReference>
<dbReference type="AlphaFoldDB" id="A0A9D9DQT2"/>
<evidence type="ECO:0000256" key="7">
    <source>
        <dbReference type="ARBA" id="ARBA00023136"/>
    </source>
</evidence>
<keyword evidence="6 8" id="KW-1133">Transmembrane helix</keyword>
<feature type="transmembrane region" description="Helical" evidence="8">
    <location>
        <begin position="72"/>
        <end position="93"/>
    </location>
</feature>
<protein>
    <submittedName>
        <fullName evidence="9">Glycosyltransferase family 39 protein</fullName>
    </submittedName>
</protein>
<dbReference type="PANTHER" id="PTHR33908:SF11">
    <property type="entry name" value="MEMBRANE PROTEIN"/>
    <property type="match status" value="1"/>
</dbReference>
<evidence type="ECO:0000256" key="5">
    <source>
        <dbReference type="ARBA" id="ARBA00022692"/>
    </source>
</evidence>
<evidence type="ECO:0000256" key="3">
    <source>
        <dbReference type="ARBA" id="ARBA00022676"/>
    </source>
</evidence>
<keyword evidence="3" id="KW-0328">Glycosyltransferase</keyword>
<keyword evidence="2" id="KW-1003">Cell membrane</keyword>
<feature type="transmembrane region" description="Helical" evidence="8">
    <location>
        <begin position="286"/>
        <end position="309"/>
    </location>
</feature>